<dbReference type="GO" id="GO:0016791">
    <property type="term" value="F:phosphatase activity"/>
    <property type="evidence" value="ECO:0007669"/>
    <property type="project" value="TreeGrafter"/>
</dbReference>
<sequence length="256" mass="29091">MRKKYFFFDIDGTLAYGITGIILPETIATIETLQKNGHFVAIATGRLQCSAIPQCKILGIQNMVSDGGNALTLHHKIIHMHPLPKQPILDLIAELEHHQIPWAYTAENKTIRHTKYVKFKELAGESNMDTLVHSSIEIASIEQFYKIYIYHPNLKKLNSLPSLTGLPQIHYNNNMLLIEPTHKEKGIFNMMEYLKADLADVVVFGDGINDLSMFRPEWFSIAMGNAIEILKQKADFVTKRCEDGGITYACQRFGWI</sequence>
<dbReference type="GO" id="GO:0000287">
    <property type="term" value="F:magnesium ion binding"/>
    <property type="evidence" value="ECO:0007669"/>
    <property type="project" value="TreeGrafter"/>
</dbReference>
<dbReference type="NCBIfam" id="TIGR01484">
    <property type="entry name" value="HAD-SF-IIB"/>
    <property type="match status" value="1"/>
</dbReference>
<dbReference type="SUPFAM" id="SSF56784">
    <property type="entry name" value="HAD-like"/>
    <property type="match status" value="1"/>
</dbReference>
<dbReference type="RefSeq" id="WP_177177465.1">
    <property type="nucleotide sequence ID" value="NZ_FNZK01000003.1"/>
</dbReference>
<dbReference type="PANTHER" id="PTHR10000">
    <property type="entry name" value="PHOSPHOSERINE PHOSPHATASE"/>
    <property type="match status" value="1"/>
</dbReference>
<reference evidence="2" key="1">
    <citation type="submission" date="2016-10" db="EMBL/GenBank/DDBJ databases">
        <authorList>
            <person name="Varghese N."/>
            <person name="Submissions S."/>
        </authorList>
    </citation>
    <scope>NUCLEOTIDE SEQUENCE [LARGE SCALE GENOMIC DNA]</scope>
    <source>
        <strain evidence="2">DSM 2179</strain>
    </source>
</reference>
<dbReference type="Gene3D" id="3.30.1240.10">
    <property type="match status" value="1"/>
</dbReference>
<dbReference type="AlphaFoldDB" id="A0A1H6VW31"/>
<keyword evidence="2" id="KW-1185">Reference proteome</keyword>
<dbReference type="Pfam" id="PF08282">
    <property type="entry name" value="Hydrolase_3"/>
    <property type="match status" value="1"/>
</dbReference>
<dbReference type="STRING" id="84035.SAMN05660742_1037"/>
<dbReference type="EMBL" id="FNZK01000003">
    <property type="protein sequence ID" value="SEJ06037.1"/>
    <property type="molecule type" value="Genomic_DNA"/>
</dbReference>
<proteinExistence type="predicted"/>
<name>A0A1H6VW31_9FIRM</name>
<evidence type="ECO:0000313" key="2">
    <source>
        <dbReference type="Proteomes" id="UP000199662"/>
    </source>
</evidence>
<protein>
    <recommendedName>
        <fullName evidence="3">Cof subfamily of IIB subfamily of haloacid dehalogenase superfamily/HAD-superfamily hydrolase, subfamily IIB</fullName>
    </recommendedName>
</protein>
<evidence type="ECO:0000313" key="1">
    <source>
        <dbReference type="EMBL" id="SEJ06037.1"/>
    </source>
</evidence>
<evidence type="ECO:0008006" key="3">
    <source>
        <dbReference type="Google" id="ProtNLM"/>
    </source>
</evidence>
<dbReference type="InterPro" id="IPR006379">
    <property type="entry name" value="HAD-SF_hydro_IIB"/>
</dbReference>
<gene>
    <name evidence="1" type="ORF">SAMN05660742_1037</name>
</gene>
<organism evidence="1 2">
    <name type="scientific">Propionispira arboris</name>
    <dbReference type="NCBI Taxonomy" id="84035"/>
    <lineage>
        <taxon>Bacteria</taxon>
        <taxon>Bacillati</taxon>
        <taxon>Bacillota</taxon>
        <taxon>Negativicutes</taxon>
        <taxon>Selenomonadales</taxon>
        <taxon>Selenomonadaceae</taxon>
        <taxon>Propionispira</taxon>
    </lineage>
</organism>
<dbReference type="InterPro" id="IPR036412">
    <property type="entry name" value="HAD-like_sf"/>
</dbReference>
<dbReference type="Proteomes" id="UP000199662">
    <property type="component" value="Unassembled WGS sequence"/>
</dbReference>
<dbReference type="InterPro" id="IPR023214">
    <property type="entry name" value="HAD_sf"/>
</dbReference>
<dbReference type="GO" id="GO:0005829">
    <property type="term" value="C:cytosol"/>
    <property type="evidence" value="ECO:0007669"/>
    <property type="project" value="TreeGrafter"/>
</dbReference>
<accession>A0A1H6VW31</accession>
<dbReference type="Gene3D" id="3.40.50.1000">
    <property type="entry name" value="HAD superfamily/HAD-like"/>
    <property type="match status" value="1"/>
</dbReference>
<dbReference type="PANTHER" id="PTHR10000:SF25">
    <property type="entry name" value="PHOSPHATASE YKRA-RELATED"/>
    <property type="match status" value="1"/>
</dbReference>